<dbReference type="Proteomes" id="UP001597214">
    <property type="component" value="Unassembled WGS sequence"/>
</dbReference>
<gene>
    <name evidence="5" type="ORF">ACFSCX_01185</name>
</gene>
<protein>
    <submittedName>
        <fullName evidence="5">Low molecular weight protein arginine phosphatase</fullName>
    </submittedName>
</protein>
<dbReference type="PANTHER" id="PTHR11717">
    <property type="entry name" value="LOW MOLECULAR WEIGHT PROTEIN TYROSINE PHOSPHATASE"/>
    <property type="match status" value="1"/>
</dbReference>
<dbReference type="InterPro" id="IPR050438">
    <property type="entry name" value="LMW_PTPase"/>
</dbReference>
<evidence type="ECO:0000259" key="4">
    <source>
        <dbReference type="SMART" id="SM00226"/>
    </source>
</evidence>
<comment type="caution">
    <text evidence="5">The sequence shown here is derived from an EMBL/GenBank/DDBJ whole genome shotgun (WGS) entry which is preliminary data.</text>
</comment>
<accession>A0ABW4LJ77</accession>
<feature type="domain" description="Phosphotyrosine protein phosphatase I" evidence="4">
    <location>
        <begin position="2"/>
        <end position="141"/>
    </location>
</feature>
<dbReference type="InterPro" id="IPR023485">
    <property type="entry name" value="Ptyr_pPase"/>
</dbReference>
<dbReference type="CDD" id="cd16344">
    <property type="entry name" value="LMWPAP"/>
    <property type="match status" value="1"/>
</dbReference>
<dbReference type="PANTHER" id="PTHR11717:SF31">
    <property type="entry name" value="LOW MOLECULAR WEIGHT PROTEIN-TYROSINE-PHOSPHATASE ETP-RELATED"/>
    <property type="match status" value="1"/>
</dbReference>
<reference evidence="6" key="1">
    <citation type="journal article" date="2019" name="Int. J. Syst. Evol. Microbiol.">
        <title>The Global Catalogue of Microorganisms (GCM) 10K type strain sequencing project: providing services to taxonomists for standard genome sequencing and annotation.</title>
        <authorList>
            <consortium name="The Broad Institute Genomics Platform"/>
            <consortium name="The Broad Institute Genome Sequencing Center for Infectious Disease"/>
            <person name="Wu L."/>
            <person name="Ma J."/>
        </authorList>
    </citation>
    <scope>NUCLEOTIDE SEQUENCE [LARGE SCALE GENOMIC DNA]</scope>
    <source>
        <strain evidence="6">CCUG 49339</strain>
    </source>
</reference>
<keyword evidence="2" id="KW-0378">Hydrolase</keyword>
<evidence type="ECO:0000313" key="5">
    <source>
        <dbReference type="EMBL" id="MFD1735166.1"/>
    </source>
</evidence>
<organism evidence="5 6">
    <name type="scientific">Bacillus salitolerans</name>
    <dbReference type="NCBI Taxonomy" id="1437434"/>
    <lineage>
        <taxon>Bacteria</taxon>
        <taxon>Bacillati</taxon>
        <taxon>Bacillota</taxon>
        <taxon>Bacilli</taxon>
        <taxon>Bacillales</taxon>
        <taxon>Bacillaceae</taxon>
        <taxon>Bacillus</taxon>
    </lineage>
</organism>
<dbReference type="SUPFAM" id="SSF52788">
    <property type="entry name" value="Phosphotyrosine protein phosphatases I"/>
    <property type="match status" value="1"/>
</dbReference>
<proteinExistence type="inferred from homology"/>
<keyword evidence="6" id="KW-1185">Reference proteome</keyword>
<dbReference type="Pfam" id="PF01451">
    <property type="entry name" value="LMWPc"/>
    <property type="match status" value="1"/>
</dbReference>
<dbReference type="InterPro" id="IPR036196">
    <property type="entry name" value="Ptyr_pPase_sf"/>
</dbReference>
<dbReference type="EMBL" id="JBHUEM010000001">
    <property type="protein sequence ID" value="MFD1735166.1"/>
    <property type="molecule type" value="Genomic_DNA"/>
</dbReference>
<dbReference type="RefSeq" id="WP_377926257.1">
    <property type="nucleotide sequence ID" value="NZ_JBHUEM010000001.1"/>
</dbReference>
<evidence type="ECO:0000256" key="2">
    <source>
        <dbReference type="ARBA" id="ARBA00022801"/>
    </source>
</evidence>
<evidence type="ECO:0000313" key="6">
    <source>
        <dbReference type="Proteomes" id="UP001597214"/>
    </source>
</evidence>
<dbReference type="SMART" id="SM00226">
    <property type="entry name" value="LMWPc"/>
    <property type="match status" value="1"/>
</dbReference>
<dbReference type="Gene3D" id="3.40.50.2300">
    <property type="match status" value="1"/>
</dbReference>
<evidence type="ECO:0000256" key="1">
    <source>
        <dbReference type="ARBA" id="ARBA00011063"/>
    </source>
</evidence>
<evidence type="ECO:0000256" key="3">
    <source>
        <dbReference type="ARBA" id="ARBA00022912"/>
    </source>
</evidence>
<dbReference type="PRINTS" id="PR00719">
    <property type="entry name" value="LMWPTPASE"/>
</dbReference>
<keyword evidence="3" id="KW-0904">Protein phosphatase</keyword>
<name>A0ABW4LJ77_9BACI</name>
<sequence>MTKILYVCTGNTCRSPMAEALTRHKDPHVEVQSAGVFASAGSPASTNTELVLKEKNIEINHSSKQLSKELIDWADYIFTMTTSHKQLVGERFPEALDKTFTLKEYSELPLHDVADPFGGPLEWYKQTFEELDEALDIALKKIDRQR</sequence>
<comment type="similarity">
    <text evidence="1">Belongs to the low molecular weight phosphotyrosine protein phosphatase family.</text>
</comment>
<dbReference type="InterPro" id="IPR017867">
    <property type="entry name" value="Tyr_phospatase_low_mol_wt"/>
</dbReference>